<dbReference type="OrthoDB" id="9779930at2"/>
<dbReference type="NCBIfam" id="NF033543">
    <property type="entry name" value="transpos_IS256"/>
    <property type="match status" value="1"/>
</dbReference>
<evidence type="ECO:0000313" key="7">
    <source>
        <dbReference type="EMBL" id="EDS73670.1"/>
    </source>
</evidence>
<dbReference type="eggNOG" id="COG3328">
    <property type="taxonomic scope" value="Bacteria"/>
</dbReference>
<dbReference type="RefSeq" id="WP_004609347.1">
    <property type="nucleotide sequence ID" value="NZ_DS562846.1"/>
</dbReference>
<dbReference type="GO" id="GO:0006313">
    <property type="term" value="P:DNA transposition"/>
    <property type="evidence" value="ECO:0007669"/>
    <property type="project" value="UniProtKB-UniRule"/>
</dbReference>
<name>B1C5L2_9FIRM</name>
<dbReference type="GO" id="GO:0004803">
    <property type="term" value="F:transposase activity"/>
    <property type="evidence" value="ECO:0007669"/>
    <property type="project" value="UniProtKB-UniRule"/>
</dbReference>
<dbReference type="HOGENOM" id="CLU_036805_2_1_9"/>
<dbReference type="PANTHER" id="PTHR33217">
    <property type="entry name" value="TRANSPOSASE FOR INSERTION SEQUENCE ELEMENT IS1081"/>
    <property type="match status" value="1"/>
</dbReference>
<keyword evidence="4 6" id="KW-0238">DNA-binding</keyword>
<gene>
    <name evidence="7" type="ORF">CLOSPI_02533</name>
</gene>
<dbReference type="Proteomes" id="UP000004910">
    <property type="component" value="Unassembled WGS sequence"/>
</dbReference>
<comment type="caution">
    <text evidence="7">The sequence shown here is derived from an EMBL/GenBank/DDBJ whole genome shotgun (WGS) entry which is preliminary data.</text>
</comment>
<sequence length="248" mass="28071">MSKKDIVKYIIDEYGVTSPTDITNALKDLLGETLQDMLNSEFDEYMGYDKYDQKTDKTNYRNGTYKKTVKTSQGNMDLNIPRDRNSSFDSVIIEKHNRDISDIDNKVINLYARGMSARDISDTIKDIYGVEVSAAMISKITDKIIPKALEWQNRPLDTVYPIVFIDCVHFNVKADNMVTKKAAYVVLGVNENGYKEILGIWIGENETAEFWLSVLTDLKNRGVKDILIICSDGLPGIKQAIESAFPNT</sequence>
<dbReference type="Pfam" id="PF00872">
    <property type="entry name" value="Transposase_mut"/>
    <property type="match status" value="1"/>
</dbReference>
<dbReference type="AlphaFoldDB" id="B1C5L2"/>
<dbReference type="InterPro" id="IPR001207">
    <property type="entry name" value="Transposase_mutator"/>
</dbReference>
<evidence type="ECO:0000256" key="2">
    <source>
        <dbReference type="ARBA" id="ARBA00010961"/>
    </source>
</evidence>
<evidence type="ECO:0000256" key="6">
    <source>
        <dbReference type="RuleBase" id="RU365089"/>
    </source>
</evidence>
<evidence type="ECO:0000313" key="8">
    <source>
        <dbReference type="Proteomes" id="UP000004910"/>
    </source>
</evidence>
<keyword evidence="6" id="KW-0814">Transposable element</keyword>
<comment type="similarity">
    <text evidence="2 6">Belongs to the transposase mutator family.</text>
</comment>
<protein>
    <recommendedName>
        <fullName evidence="6">Mutator family transposase</fullName>
    </recommendedName>
</protein>
<keyword evidence="8" id="KW-1185">Reference proteome</keyword>
<feature type="non-terminal residue" evidence="7">
    <location>
        <position position="248"/>
    </location>
</feature>
<comment type="function">
    <text evidence="1 6">Required for the transposition of the insertion element.</text>
</comment>
<proteinExistence type="inferred from homology"/>
<dbReference type="EMBL" id="ABIK02000016">
    <property type="protein sequence ID" value="EDS73670.1"/>
    <property type="molecule type" value="Genomic_DNA"/>
</dbReference>
<organism evidence="7 8">
    <name type="scientific">Thomasclavelia spiroformis DSM 1552</name>
    <dbReference type="NCBI Taxonomy" id="428126"/>
    <lineage>
        <taxon>Bacteria</taxon>
        <taxon>Bacillati</taxon>
        <taxon>Bacillota</taxon>
        <taxon>Erysipelotrichia</taxon>
        <taxon>Erysipelotrichales</taxon>
        <taxon>Coprobacillaceae</taxon>
        <taxon>Thomasclavelia</taxon>
    </lineage>
</organism>
<evidence type="ECO:0000256" key="5">
    <source>
        <dbReference type="ARBA" id="ARBA00023172"/>
    </source>
</evidence>
<reference evidence="7" key="2">
    <citation type="submission" date="2014-06" db="EMBL/GenBank/DDBJ databases">
        <title>Draft genome sequence of Clostridium spiroforme (DSM 1552).</title>
        <authorList>
            <person name="Sudarsanam P."/>
            <person name="Ley R."/>
            <person name="Guruge J."/>
            <person name="Turnbaugh P.J."/>
            <person name="Mahowald M."/>
            <person name="Liep D."/>
            <person name="Gordon J."/>
        </authorList>
    </citation>
    <scope>NUCLEOTIDE SEQUENCE</scope>
    <source>
        <strain evidence="7">DSM 1552</strain>
    </source>
</reference>
<accession>B1C5L2</accession>
<keyword evidence="3 6" id="KW-0815">Transposition</keyword>
<keyword evidence="5 6" id="KW-0233">DNA recombination</keyword>
<evidence type="ECO:0000256" key="1">
    <source>
        <dbReference type="ARBA" id="ARBA00002190"/>
    </source>
</evidence>
<evidence type="ECO:0000256" key="3">
    <source>
        <dbReference type="ARBA" id="ARBA00022578"/>
    </source>
</evidence>
<dbReference type="PANTHER" id="PTHR33217:SF8">
    <property type="entry name" value="MUTATOR FAMILY TRANSPOSASE"/>
    <property type="match status" value="1"/>
</dbReference>
<reference evidence="7" key="1">
    <citation type="submission" date="2008-02" db="EMBL/GenBank/DDBJ databases">
        <authorList>
            <person name="Fulton L."/>
            <person name="Clifton S."/>
            <person name="Fulton B."/>
            <person name="Xu J."/>
            <person name="Minx P."/>
            <person name="Pepin K.H."/>
            <person name="Johnson M."/>
            <person name="Thiruvilangam P."/>
            <person name="Bhonagiri V."/>
            <person name="Nash W.E."/>
            <person name="Mardis E.R."/>
            <person name="Wilson R.K."/>
        </authorList>
    </citation>
    <scope>NUCLEOTIDE SEQUENCE [LARGE SCALE GENOMIC DNA]</scope>
    <source>
        <strain evidence="7">DSM 1552</strain>
    </source>
</reference>
<dbReference type="GO" id="GO:0003677">
    <property type="term" value="F:DNA binding"/>
    <property type="evidence" value="ECO:0007669"/>
    <property type="project" value="UniProtKB-UniRule"/>
</dbReference>
<evidence type="ECO:0000256" key="4">
    <source>
        <dbReference type="ARBA" id="ARBA00023125"/>
    </source>
</evidence>